<comment type="caution">
    <text evidence="1">The sequence shown here is derived from an EMBL/GenBank/DDBJ whole genome shotgun (WGS) entry which is preliminary data.</text>
</comment>
<proteinExistence type="predicted"/>
<dbReference type="Proteomes" id="UP001497623">
    <property type="component" value="Unassembled WGS sequence"/>
</dbReference>
<keyword evidence="2" id="KW-1185">Reference proteome</keyword>
<name>A0AAV2PYN6_MEGNR</name>
<dbReference type="EMBL" id="CAXKWB010002365">
    <property type="protein sequence ID" value="CAL4066700.1"/>
    <property type="molecule type" value="Genomic_DNA"/>
</dbReference>
<accession>A0AAV2PYN6</accession>
<reference evidence="1 2" key="1">
    <citation type="submission" date="2024-05" db="EMBL/GenBank/DDBJ databases">
        <authorList>
            <person name="Wallberg A."/>
        </authorList>
    </citation>
    <scope>NUCLEOTIDE SEQUENCE [LARGE SCALE GENOMIC DNA]</scope>
</reference>
<evidence type="ECO:0000313" key="1">
    <source>
        <dbReference type="EMBL" id="CAL4066700.1"/>
    </source>
</evidence>
<organism evidence="1 2">
    <name type="scientific">Meganyctiphanes norvegica</name>
    <name type="common">Northern krill</name>
    <name type="synonym">Thysanopoda norvegica</name>
    <dbReference type="NCBI Taxonomy" id="48144"/>
    <lineage>
        <taxon>Eukaryota</taxon>
        <taxon>Metazoa</taxon>
        <taxon>Ecdysozoa</taxon>
        <taxon>Arthropoda</taxon>
        <taxon>Crustacea</taxon>
        <taxon>Multicrustacea</taxon>
        <taxon>Malacostraca</taxon>
        <taxon>Eumalacostraca</taxon>
        <taxon>Eucarida</taxon>
        <taxon>Euphausiacea</taxon>
        <taxon>Euphausiidae</taxon>
        <taxon>Meganyctiphanes</taxon>
    </lineage>
</organism>
<dbReference type="AlphaFoldDB" id="A0AAV2PYN6"/>
<evidence type="ECO:0000313" key="2">
    <source>
        <dbReference type="Proteomes" id="UP001497623"/>
    </source>
</evidence>
<protein>
    <submittedName>
        <fullName evidence="1">Uncharacterized protein</fullName>
    </submittedName>
</protein>
<sequence>MHTQVPPPDEFYPKEGEEYEALVIDRINDHLILGCGPHVAVATRECFRNAGMDPDNLELPHGPIKVFLHPFCSPRPNDLLIAAWTATPKPMPTKYSDILSF</sequence>
<gene>
    <name evidence="1" type="ORF">MNOR_LOCUS5947</name>
</gene>